<evidence type="ECO:0000256" key="1">
    <source>
        <dbReference type="SAM" id="MobiDB-lite"/>
    </source>
</evidence>
<proteinExistence type="predicted"/>
<dbReference type="Proteomes" id="UP000035722">
    <property type="component" value="Unassembled WGS sequence"/>
</dbReference>
<evidence type="ECO:0000313" key="2">
    <source>
        <dbReference type="EMBL" id="CCQ47553.1"/>
    </source>
</evidence>
<dbReference type="STRING" id="861266.ARTSIC4J27_3545"/>
<gene>
    <name evidence="2" type="ORF">ARTSIC4J27_3545</name>
</gene>
<protein>
    <recommendedName>
        <fullName evidence="4">DUF1918 domain-containing protein</fullName>
    </recommendedName>
</protein>
<organism evidence="2 3">
    <name type="scientific">Pseudarthrobacter siccitolerans</name>
    <dbReference type="NCBI Taxonomy" id="861266"/>
    <lineage>
        <taxon>Bacteria</taxon>
        <taxon>Bacillati</taxon>
        <taxon>Actinomycetota</taxon>
        <taxon>Actinomycetes</taxon>
        <taxon>Micrococcales</taxon>
        <taxon>Micrococcaceae</taxon>
        <taxon>Pseudarthrobacter</taxon>
    </lineage>
</organism>
<evidence type="ECO:0000313" key="3">
    <source>
        <dbReference type="Proteomes" id="UP000035722"/>
    </source>
</evidence>
<name>A0A024H6E5_9MICC</name>
<reference evidence="3" key="1">
    <citation type="journal article" date="2014" name="Genome Announc.">
        <title>Genome Sequence of Arthrobacter siccitolerans 4J27, a Xeroprotectant-Producing Desiccation-Tolerant Microorganism.</title>
        <authorList>
            <person name="Manzanera M."/>
            <person name="Santa-Cruz-Calvo L."/>
            <person name="Vilchez J.I."/>
            <person name="Garcia-Fontana C."/>
            <person name="Silva-Castro G.A."/>
            <person name="Calvo C."/>
            <person name="Gonzalez-Lopez J."/>
        </authorList>
    </citation>
    <scope>NUCLEOTIDE SEQUENCE [LARGE SCALE GENOMIC DNA]</scope>
    <source>
        <strain evidence="3">4J27</strain>
    </source>
</reference>
<keyword evidence="3" id="KW-1185">Reference proteome</keyword>
<comment type="caution">
    <text evidence="2">The sequence shown here is derived from an EMBL/GenBank/DDBJ whole genome shotgun (WGS) entry which is preliminary data.</text>
</comment>
<dbReference type="AlphaFoldDB" id="A0A024H6E5"/>
<dbReference type="EMBL" id="CAQI01000053">
    <property type="protein sequence ID" value="CCQ47553.1"/>
    <property type="molecule type" value="Genomic_DNA"/>
</dbReference>
<feature type="region of interest" description="Disordered" evidence="1">
    <location>
        <begin position="1"/>
        <end position="22"/>
    </location>
</feature>
<sequence>MTSMANRVKGPGSWEDVQVGEPVELSRDGRTTYAGLVDDRTADGEVVWVTTPVGGRRLFHISDGYDLAAAGS</sequence>
<evidence type="ECO:0008006" key="4">
    <source>
        <dbReference type="Google" id="ProtNLM"/>
    </source>
</evidence>
<accession>A0A024H6E5</accession>